<evidence type="ECO:0000256" key="2">
    <source>
        <dbReference type="ARBA" id="ARBA00023444"/>
    </source>
</evidence>
<feature type="domain" description="Siroheme decarboxylase AsnC-like ligand binding" evidence="6">
    <location>
        <begin position="80"/>
        <end position="159"/>
    </location>
</feature>
<name>A0A519BEV1_ACIG2</name>
<dbReference type="InterPro" id="IPR053953">
    <property type="entry name" value="NirdL-like_HTH"/>
</dbReference>
<evidence type="ECO:0000313" key="9">
    <source>
        <dbReference type="Proteomes" id="UP000316562"/>
    </source>
</evidence>
<evidence type="ECO:0000256" key="5">
    <source>
        <dbReference type="ARBA" id="ARBA00048470"/>
    </source>
</evidence>
<dbReference type="Gene3D" id="3.30.70.3460">
    <property type="match status" value="2"/>
</dbReference>
<dbReference type="InterPro" id="IPR040523">
    <property type="entry name" value="AsnC_trans_reg2"/>
</dbReference>
<dbReference type="PANTHER" id="PTHR43413:SF1">
    <property type="entry name" value="SIROHEME DECARBOXYLASE NIRL SUBUNIT"/>
    <property type="match status" value="1"/>
</dbReference>
<protein>
    <recommendedName>
        <fullName evidence="4">siroheme decarboxylase</fullName>
        <ecNumber evidence="4">4.1.1.111</ecNumber>
    </recommendedName>
</protein>
<comment type="catalytic activity">
    <reaction evidence="5">
        <text>siroheme + 2 H(+) = 12,18-didecarboxysiroheme + 2 CO2</text>
        <dbReference type="Rhea" id="RHEA:19093"/>
        <dbReference type="ChEBI" id="CHEBI:15378"/>
        <dbReference type="ChEBI" id="CHEBI:16526"/>
        <dbReference type="ChEBI" id="CHEBI:60052"/>
        <dbReference type="ChEBI" id="CHEBI:140497"/>
        <dbReference type="EC" id="4.1.1.111"/>
    </reaction>
</comment>
<evidence type="ECO:0000313" key="8">
    <source>
        <dbReference type="EMBL" id="RZD15793.1"/>
    </source>
</evidence>
<comment type="pathway">
    <text evidence="2">Porphyrin-containing compound metabolism.</text>
</comment>
<accession>A0A519BEV1</accession>
<comment type="caution">
    <text evidence="8">The sequence shown here is derived from an EMBL/GenBank/DDBJ whole genome shotgun (WGS) entry which is preliminary data.</text>
</comment>
<evidence type="ECO:0000259" key="7">
    <source>
        <dbReference type="Pfam" id="PF22451"/>
    </source>
</evidence>
<evidence type="ECO:0000256" key="4">
    <source>
        <dbReference type="ARBA" id="ARBA00023471"/>
    </source>
</evidence>
<dbReference type="GO" id="GO:0016829">
    <property type="term" value="F:lyase activity"/>
    <property type="evidence" value="ECO:0007669"/>
    <property type="project" value="UniProtKB-KW"/>
</dbReference>
<dbReference type="EC" id="4.1.1.111" evidence="4"/>
<dbReference type="InterPro" id="IPR050684">
    <property type="entry name" value="HTH-Siroheme_Decarb"/>
</dbReference>
<dbReference type="Proteomes" id="UP000316562">
    <property type="component" value="Unassembled WGS sequence"/>
</dbReference>
<organism evidence="8 9">
    <name type="scientific">Acididesulfobacter guangdongensis</name>
    <dbReference type="NCBI Taxonomy" id="2597225"/>
    <lineage>
        <taxon>Bacteria</taxon>
        <taxon>Deltaproteobacteria</taxon>
        <taxon>Candidatus Acidulodesulfobacterales</taxon>
        <taxon>Candidatus Acididesulfobacter</taxon>
    </lineage>
</organism>
<proteinExistence type="inferred from homology"/>
<evidence type="ECO:0000256" key="1">
    <source>
        <dbReference type="ARBA" id="ARBA00023239"/>
    </source>
</evidence>
<dbReference type="Pfam" id="PF17805">
    <property type="entry name" value="AsnC_trans_reg2"/>
    <property type="match status" value="2"/>
</dbReference>
<reference evidence="8 9" key="1">
    <citation type="journal article" date="2019" name="ISME J.">
        <title>Insights into ecological role of a new deltaproteobacterial order Candidatus Acidulodesulfobacterales by metagenomics and metatranscriptomics.</title>
        <authorList>
            <person name="Tan S."/>
            <person name="Liu J."/>
            <person name="Fang Y."/>
            <person name="Hedlund B.P."/>
            <person name="Lian Z.H."/>
            <person name="Huang L.Y."/>
            <person name="Li J.T."/>
            <person name="Huang L.N."/>
            <person name="Li W.J."/>
            <person name="Jiang H.C."/>
            <person name="Dong H.L."/>
            <person name="Shu W.S."/>
        </authorList>
    </citation>
    <scope>NUCLEOTIDE SEQUENCE [LARGE SCALE GENOMIC DNA]</scope>
    <source>
        <strain evidence="8">AP2</strain>
    </source>
</reference>
<evidence type="ECO:0000259" key="6">
    <source>
        <dbReference type="Pfam" id="PF17805"/>
    </source>
</evidence>
<feature type="domain" description="Siroheme decarboxylase NirL-like HTH" evidence="7">
    <location>
        <begin position="23"/>
        <end position="69"/>
    </location>
</feature>
<sequence>MESALSESASQTLSSKPDLSLIDKKILNILQTDFPISIRPFQKIGSELEITEEEVINKIINLKQAKVIRQISAIFDSHNIGYKSTLVAFNVPQDKVENAASVINAHNGVSHNYLRNNLYNIWFTITLPPDKDFDEEIGLIAKNAKAEDYLILPTLKLFKIGVNFDMTGESETSSPVNADANKNSKFKYFSQDDAIEDSKINISEFEKNCIREVQKDLEIVPEPFKNAASNLNISQEELLSQIDKFIAEKKMRRFACVLHHQKAGFSYNIMGIWKSKENEADRNGKIMSSINEVSHCYLRPVYPGKWEYNIFTMIHTKNKEEAINAMNKIAELTGIKDYDSLISTKEFKKVRVKYYV</sequence>
<feature type="domain" description="Siroheme decarboxylase AsnC-like ligand binding" evidence="6">
    <location>
        <begin position="262"/>
        <end position="348"/>
    </location>
</feature>
<dbReference type="InterPro" id="IPR036388">
    <property type="entry name" value="WH-like_DNA-bd_sf"/>
</dbReference>
<dbReference type="PANTHER" id="PTHR43413">
    <property type="entry name" value="TRANSCRIPTIONAL REGULATOR, ASNC FAMILY"/>
    <property type="match status" value="1"/>
</dbReference>
<dbReference type="AlphaFoldDB" id="A0A519BEV1"/>
<keyword evidence="1" id="KW-0456">Lyase</keyword>
<dbReference type="Gene3D" id="1.10.10.10">
    <property type="entry name" value="Winged helix-like DNA-binding domain superfamily/Winged helix DNA-binding domain"/>
    <property type="match status" value="1"/>
</dbReference>
<gene>
    <name evidence="8" type="ORF">EVJ46_09745</name>
</gene>
<dbReference type="Pfam" id="PF22451">
    <property type="entry name" value="NirdL-like_HTH"/>
    <property type="match status" value="2"/>
</dbReference>
<feature type="domain" description="Siroheme decarboxylase NirL-like HTH" evidence="7">
    <location>
        <begin position="206"/>
        <end position="252"/>
    </location>
</feature>
<dbReference type="EMBL" id="SGBC01000004">
    <property type="protein sequence ID" value="RZD15793.1"/>
    <property type="molecule type" value="Genomic_DNA"/>
</dbReference>
<comment type="similarity">
    <text evidence="3">Belongs to the Ahb/Nir family.</text>
</comment>
<evidence type="ECO:0000256" key="3">
    <source>
        <dbReference type="ARBA" id="ARBA00023457"/>
    </source>
</evidence>